<dbReference type="PANTHER" id="PTHR24148:SF82">
    <property type="entry name" value="HETEROKARYON INCOMPATIBILITY DOMAIN-CONTAINING PROTEIN"/>
    <property type="match status" value="1"/>
</dbReference>
<sequence length="717" mass="80923">MPWPKDLALKKNLKLLILDKMMLLYVTNLDLILGHLDFGGYNWIFRLMWNCLLLKDRESNEKVAGPYYYTTLSGAASAFRLLYLLPGTRQDDVECLLVDSDLTAETESYEAISYVWGDASETTPIQINDSTLMVGTNLRCALLNLRLLDKPRVLWADAICINQQDTEEKIQQVSLMGDIYHTAKQTIIWLGDAVAVPETDDNTGMAFQVLNTLKEAANEVKNNPRIKVEPRKGELFRKLRFDSYAEHIFLQHTWWGRAWTAQEIVLAKDALFVSGRYQMGWDDFCDAVYHGIALDLTSWTQNLFGNNIESAVTAFHEVQALRRRFLEFTADRDGNNSADELLYYLIRTRHREATDPRDKVFSVLGLGSGKLKDVGIMPDYRSPVAEVYCDAARKLITVSGNLDVLGVCYPLKQSAVPGLPSWVPDWSQTEFIAKPLVTDAVGNPRTTHASRRLRANARWEDDGKTMVIQGHLVDIVSGLAAVQHEYDYSIWDVTDDEPAEEEEDTDSKGVRESFAEAWQALGEAFGEVKKIWPNVVAGVPHLEVYVRWEQFVEELKPTNPDPKASDPMTIYAKTLCTGAVIQGSGQTMEEAFQDWRKTLSPIRRLISWKVDKVPVLFKTWGFIGHVKSTWESYGEFAPYLAQVVERRLGTTSKGYLCLLPKGTLAEDQIVLVRGGRVPVVLRPRGDGSAQFIGEAYVHGIMDGEAFVEDSCLDIKLR</sequence>
<name>A0AAN6WX41_9PEZI</name>
<organism evidence="2 3">
    <name type="scientific">Podospora australis</name>
    <dbReference type="NCBI Taxonomy" id="1536484"/>
    <lineage>
        <taxon>Eukaryota</taxon>
        <taxon>Fungi</taxon>
        <taxon>Dikarya</taxon>
        <taxon>Ascomycota</taxon>
        <taxon>Pezizomycotina</taxon>
        <taxon>Sordariomycetes</taxon>
        <taxon>Sordariomycetidae</taxon>
        <taxon>Sordariales</taxon>
        <taxon>Podosporaceae</taxon>
        <taxon>Podospora</taxon>
    </lineage>
</organism>
<evidence type="ECO:0000313" key="2">
    <source>
        <dbReference type="EMBL" id="KAK4189839.1"/>
    </source>
</evidence>
<dbReference type="Proteomes" id="UP001302126">
    <property type="component" value="Unassembled WGS sequence"/>
</dbReference>
<reference evidence="2" key="2">
    <citation type="submission" date="2023-05" db="EMBL/GenBank/DDBJ databases">
        <authorList>
            <consortium name="Lawrence Berkeley National Laboratory"/>
            <person name="Steindorff A."/>
            <person name="Hensen N."/>
            <person name="Bonometti L."/>
            <person name="Westerberg I."/>
            <person name="Brannstrom I.O."/>
            <person name="Guillou S."/>
            <person name="Cros-Aarteil S."/>
            <person name="Calhoun S."/>
            <person name="Haridas S."/>
            <person name="Kuo A."/>
            <person name="Mondo S."/>
            <person name="Pangilinan J."/>
            <person name="Riley R."/>
            <person name="Labutti K."/>
            <person name="Andreopoulos B."/>
            <person name="Lipzen A."/>
            <person name="Chen C."/>
            <person name="Yanf M."/>
            <person name="Daum C."/>
            <person name="Ng V."/>
            <person name="Clum A."/>
            <person name="Ohm R."/>
            <person name="Martin F."/>
            <person name="Silar P."/>
            <person name="Natvig D."/>
            <person name="Lalanne C."/>
            <person name="Gautier V."/>
            <person name="Ament-Velasquez S.L."/>
            <person name="Kruys A."/>
            <person name="Hutchinson M.I."/>
            <person name="Powell A.J."/>
            <person name="Barry K."/>
            <person name="Miller A.N."/>
            <person name="Grigoriev I.V."/>
            <person name="Debuchy R."/>
            <person name="Gladieux P."/>
            <person name="Thoren M.H."/>
            <person name="Johannesson H."/>
        </authorList>
    </citation>
    <scope>NUCLEOTIDE SEQUENCE</scope>
    <source>
        <strain evidence="2">PSN309</strain>
    </source>
</reference>
<gene>
    <name evidence="2" type="ORF">QBC35DRAFT_491907</name>
</gene>
<protein>
    <submittedName>
        <fullName evidence="2">Heterokaryon incompatibility protein-domain-containing protein</fullName>
    </submittedName>
</protein>
<dbReference type="EMBL" id="MU864371">
    <property type="protein sequence ID" value="KAK4189839.1"/>
    <property type="molecule type" value="Genomic_DNA"/>
</dbReference>
<keyword evidence="3" id="KW-1185">Reference proteome</keyword>
<dbReference type="PANTHER" id="PTHR24148">
    <property type="entry name" value="ANKYRIN REPEAT DOMAIN-CONTAINING PROTEIN 39 HOMOLOG-RELATED"/>
    <property type="match status" value="1"/>
</dbReference>
<dbReference type="AlphaFoldDB" id="A0AAN6WX41"/>
<dbReference type="InterPro" id="IPR052895">
    <property type="entry name" value="HetReg/Transcr_Mod"/>
</dbReference>
<comment type="caution">
    <text evidence="2">The sequence shown here is derived from an EMBL/GenBank/DDBJ whole genome shotgun (WGS) entry which is preliminary data.</text>
</comment>
<evidence type="ECO:0000259" key="1">
    <source>
        <dbReference type="Pfam" id="PF06985"/>
    </source>
</evidence>
<proteinExistence type="predicted"/>
<accession>A0AAN6WX41</accession>
<reference evidence="2" key="1">
    <citation type="journal article" date="2023" name="Mol. Phylogenet. Evol.">
        <title>Genome-scale phylogeny and comparative genomics of the fungal order Sordariales.</title>
        <authorList>
            <person name="Hensen N."/>
            <person name="Bonometti L."/>
            <person name="Westerberg I."/>
            <person name="Brannstrom I.O."/>
            <person name="Guillou S."/>
            <person name="Cros-Aarteil S."/>
            <person name="Calhoun S."/>
            <person name="Haridas S."/>
            <person name="Kuo A."/>
            <person name="Mondo S."/>
            <person name="Pangilinan J."/>
            <person name="Riley R."/>
            <person name="LaButti K."/>
            <person name="Andreopoulos B."/>
            <person name="Lipzen A."/>
            <person name="Chen C."/>
            <person name="Yan M."/>
            <person name="Daum C."/>
            <person name="Ng V."/>
            <person name="Clum A."/>
            <person name="Steindorff A."/>
            <person name="Ohm R.A."/>
            <person name="Martin F."/>
            <person name="Silar P."/>
            <person name="Natvig D.O."/>
            <person name="Lalanne C."/>
            <person name="Gautier V."/>
            <person name="Ament-Velasquez S.L."/>
            <person name="Kruys A."/>
            <person name="Hutchinson M.I."/>
            <person name="Powell A.J."/>
            <person name="Barry K."/>
            <person name="Miller A.N."/>
            <person name="Grigoriev I.V."/>
            <person name="Debuchy R."/>
            <person name="Gladieux P."/>
            <person name="Hiltunen Thoren M."/>
            <person name="Johannesson H."/>
        </authorList>
    </citation>
    <scope>NUCLEOTIDE SEQUENCE</scope>
    <source>
        <strain evidence="2">PSN309</strain>
    </source>
</reference>
<dbReference type="InterPro" id="IPR010730">
    <property type="entry name" value="HET"/>
</dbReference>
<evidence type="ECO:0000313" key="3">
    <source>
        <dbReference type="Proteomes" id="UP001302126"/>
    </source>
</evidence>
<dbReference type="Pfam" id="PF26639">
    <property type="entry name" value="Het-6_barrel"/>
    <property type="match status" value="1"/>
</dbReference>
<feature type="domain" description="Heterokaryon incompatibility" evidence="1">
    <location>
        <begin position="109"/>
        <end position="263"/>
    </location>
</feature>
<dbReference type="Pfam" id="PF06985">
    <property type="entry name" value="HET"/>
    <property type="match status" value="1"/>
</dbReference>